<keyword evidence="12" id="KW-0995">Kinetochore</keyword>
<feature type="compositionally biased region" description="Polar residues" evidence="17">
    <location>
        <begin position="182"/>
        <end position="220"/>
    </location>
</feature>
<dbReference type="GO" id="GO:0044732">
    <property type="term" value="C:mitotic spindle pole body"/>
    <property type="evidence" value="ECO:0007669"/>
    <property type="project" value="TreeGrafter"/>
</dbReference>
<accession>A0A2B7XRE2</accession>
<evidence type="ECO:0000256" key="15">
    <source>
        <dbReference type="ARBA" id="ARBA00023306"/>
    </source>
</evidence>
<evidence type="ECO:0000256" key="5">
    <source>
        <dbReference type="ARBA" id="ARBA00014520"/>
    </source>
</evidence>
<organism evidence="18 19">
    <name type="scientific">Polytolypa hystricis (strain UAMH7299)</name>
    <dbReference type="NCBI Taxonomy" id="1447883"/>
    <lineage>
        <taxon>Eukaryota</taxon>
        <taxon>Fungi</taxon>
        <taxon>Dikarya</taxon>
        <taxon>Ascomycota</taxon>
        <taxon>Pezizomycotina</taxon>
        <taxon>Eurotiomycetes</taxon>
        <taxon>Eurotiomycetidae</taxon>
        <taxon>Onygenales</taxon>
        <taxon>Onygenales incertae sedis</taxon>
        <taxon>Polytolypa</taxon>
    </lineage>
</organism>
<dbReference type="InterPro" id="IPR013964">
    <property type="entry name" value="DASH_Ask1"/>
</dbReference>
<evidence type="ECO:0000256" key="1">
    <source>
        <dbReference type="ARBA" id="ARBA00004123"/>
    </source>
</evidence>
<name>A0A2B7XRE2_POLH7</name>
<dbReference type="GO" id="GO:0008608">
    <property type="term" value="P:attachment of spindle microtubules to kinetochore"/>
    <property type="evidence" value="ECO:0007669"/>
    <property type="project" value="InterPro"/>
</dbReference>
<proteinExistence type="inferred from homology"/>
<keyword evidence="8" id="KW-0132">Cell division</keyword>
<dbReference type="OrthoDB" id="5573898at2759"/>
<keyword evidence="10" id="KW-0498">Mitosis</keyword>
<dbReference type="AlphaFoldDB" id="A0A2B7XRE2"/>
<keyword evidence="16" id="KW-0137">Centromere</keyword>
<keyword evidence="19" id="KW-1185">Reference proteome</keyword>
<dbReference type="PANTHER" id="PTHR28200">
    <property type="entry name" value="DASH COMPLEX SUBUNIT ASK1"/>
    <property type="match status" value="1"/>
</dbReference>
<dbReference type="EMBL" id="PDNA01000131">
    <property type="protein sequence ID" value="PGH11519.1"/>
    <property type="molecule type" value="Genomic_DNA"/>
</dbReference>
<feature type="region of interest" description="Disordered" evidence="17">
    <location>
        <begin position="270"/>
        <end position="332"/>
    </location>
</feature>
<keyword evidence="14" id="KW-0539">Nucleus</keyword>
<keyword evidence="13" id="KW-0206">Cytoskeleton</keyword>
<comment type="caution">
    <text evidence="18">The sequence shown here is derived from an EMBL/GenBank/DDBJ whole genome shotgun (WGS) entry which is preliminary data.</text>
</comment>
<evidence type="ECO:0000256" key="6">
    <source>
        <dbReference type="ARBA" id="ARBA00022454"/>
    </source>
</evidence>
<sequence length="432" mass="47568">MSRPNASIQRNLTLTEELERLEQSITLTLQEIDHNFSKAHRIVTTSILPIVEQYAEQSREVWEGSKFWKQFFESSANVSLSGYEAQPPSEGGQEGTTRTEESTIATETAGEEESGSFATPSSEHIDVHDHRHDDGELDLSSLVISPSHSTPRPTKYTQQRADDDDITSSSIDYPSPYETLHQDFSSIDTPSQMRSMAPSTPNQSIRRRPGNTTTTPSWSPASRMKPSTAKKTGKPADPVLHRVLDKTYRVQATPLGAGGSRRDYFHTRAAAAVTPKSTKSKRPYFDSPLSSPELEPPKLHSEIFSSPLKREGYDDSTLSTAGPATASRPHIPGVSVLTPAKLRAPTRTAGLWDDSDDDLDDDPSAFFGHSPPKTMQFHVPQSKLLKTPAKEASKRIVSDLLHRAGGGDDFTSDFDYSPSLVQRAEGLDDDTF</sequence>
<evidence type="ECO:0000256" key="14">
    <source>
        <dbReference type="ARBA" id="ARBA00023242"/>
    </source>
</evidence>
<feature type="compositionally biased region" description="Low complexity" evidence="17">
    <location>
        <begin position="167"/>
        <end position="177"/>
    </location>
</feature>
<evidence type="ECO:0000256" key="17">
    <source>
        <dbReference type="SAM" id="MobiDB-lite"/>
    </source>
</evidence>
<dbReference type="STRING" id="1447883.A0A2B7XRE2"/>
<evidence type="ECO:0000256" key="7">
    <source>
        <dbReference type="ARBA" id="ARBA00022490"/>
    </source>
</evidence>
<keyword evidence="11" id="KW-0159">Chromosome partition</keyword>
<evidence type="ECO:0000256" key="10">
    <source>
        <dbReference type="ARBA" id="ARBA00022776"/>
    </source>
</evidence>
<feature type="compositionally biased region" description="Basic and acidic residues" evidence="17">
    <location>
        <begin position="123"/>
        <end position="134"/>
    </location>
</feature>
<evidence type="ECO:0000313" key="18">
    <source>
        <dbReference type="EMBL" id="PGH11519.1"/>
    </source>
</evidence>
<dbReference type="PANTHER" id="PTHR28200:SF1">
    <property type="entry name" value="DASH COMPLEX SUBUNIT ASK1"/>
    <property type="match status" value="1"/>
</dbReference>
<evidence type="ECO:0000256" key="4">
    <source>
        <dbReference type="ARBA" id="ARBA00010731"/>
    </source>
</evidence>
<reference evidence="18 19" key="1">
    <citation type="submission" date="2017-10" db="EMBL/GenBank/DDBJ databases">
        <title>Comparative genomics in systemic dimorphic fungi from Ajellomycetaceae.</title>
        <authorList>
            <person name="Munoz J.F."/>
            <person name="Mcewen J.G."/>
            <person name="Clay O.K."/>
            <person name="Cuomo C.A."/>
        </authorList>
    </citation>
    <scope>NUCLEOTIDE SEQUENCE [LARGE SCALE GENOMIC DNA]</scope>
    <source>
        <strain evidence="18 19">UAMH7299</strain>
    </source>
</reference>
<feature type="compositionally biased region" description="Polar residues" evidence="17">
    <location>
        <begin position="142"/>
        <end position="159"/>
    </location>
</feature>
<evidence type="ECO:0000256" key="8">
    <source>
        <dbReference type="ARBA" id="ARBA00022618"/>
    </source>
</evidence>
<evidence type="ECO:0000256" key="2">
    <source>
        <dbReference type="ARBA" id="ARBA00004186"/>
    </source>
</evidence>
<protein>
    <recommendedName>
        <fullName evidence="5">DASH complex subunit ASK1</fullName>
    </recommendedName>
</protein>
<evidence type="ECO:0000256" key="9">
    <source>
        <dbReference type="ARBA" id="ARBA00022701"/>
    </source>
</evidence>
<dbReference type="Pfam" id="PF08655">
    <property type="entry name" value="DASH_Ask1"/>
    <property type="match status" value="1"/>
</dbReference>
<dbReference type="GO" id="GO:0051301">
    <property type="term" value="P:cell division"/>
    <property type="evidence" value="ECO:0007669"/>
    <property type="project" value="UniProtKB-KW"/>
</dbReference>
<keyword evidence="7" id="KW-0963">Cytoplasm</keyword>
<gene>
    <name evidence="18" type="ORF">AJ80_07085</name>
</gene>
<comment type="similarity">
    <text evidence="4">Belongs to the DASH complex ASK1 family.</text>
</comment>
<evidence type="ECO:0000256" key="13">
    <source>
        <dbReference type="ARBA" id="ARBA00023212"/>
    </source>
</evidence>
<dbReference type="Proteomes" id="UP000224634">
    <property type="component" value="Unassembled WGS sequence"/>
</dbReference>
<evidence type="ECO:0000313" key="19">
    <source>
        <dbReference type="Proteomes" id="UP000224634"/>
    </source>
</evidence>
<comment type="subcellular location">
    <subcellularLocation>
        <location evidence="3">Chromosome</location>
        <location evidence="3">Centromere</location>
        <location evidence="3">Kinetochore</location>
    </subcellularLocation>
    <subcellularLocation>
        <location evidence="2">Cytoplasm</location>
        <location evidence="2">Cytoskeleton</location>
        <location evidence="2">Spindle</location>
    </subcellularLocation>
    <subcellularLocation>
        <location evidence="1">Nucleus</location>
    </subcellularLocation>
</comment>
<keyword evidence="9" id="KW-0493">Microtubule</keyword>
<evidence type="ECO:0000256" key="11">
    <source>
        <dbReference type="ARBA" id="ARBA00022829"/>
    </source>
</evidence>
<dbReference type="GO" id="GO:0042729">
    <property type="term" value="C:DASH complex"/>
    <property type="evidence" value="ECO:0007669"/>
    <property type="project" value="InterPro"/>
</dbReference>
<evidence type="ECO:0000256" key="12">
    <source>
        <dbReference type="ARBA" id="ARBA00022838"/>
    </source>
</evidence>
<feature type="region of interest" description="Disordered" evidence="17">
    <location>
        <begin position="81"/>
        <end position="237"/>
    </location>
</feature>
<dbReference type="GO" id="GO:0072686">
    <property type="term" value="C:mitotic spindle"/>
    <property type="evidence" value="ECO:0007669"/>
    <property type="project" value="InterPro"/>
</dbReference>
<evidence type="ECO:0000256" key="3">
    <source>
        <dbReference type="ARBA" id="ARBA00004629"/>
    </source>
</evidence>
<dbReference type="GO" id="GO:0005874">
    <property type="term" value="C:microtubule"/>
    <property type="evidence" value="ECO:0007669"/>
    <property type="project" value="UniProtKB-KW"/>
</dbReference>
<evidence type="ECO:0000256" key="16">
    <source>
        <dbReference type="ARBA" id="ARBA00023328"/>
    </source>
</evidence>
<keyword evidence="15" id="KW-0131">Cell cycle</keyword>
<keyword evidence="6" id="KW-0158">Chromosome</keyword>